<feature type="transmembrane region" description="Helical" evidence="1">
    <location>
        <begin position="45"/>
        <end position="69"/>
    </location>
</feature>
<accession>A0A5N5F692</accession>
<dbReference type="EMBL" id="SMOL01000768">
    <property type="protein sequence ID" value="KAB2598516.1"/>
    <property type="molecule type" value="Genomic_DNA"/>
</dbReference>
<organism evidence="2 3">
    <name type="scientific">Pyrus ussuriensis x Pyrus communis</name>
    <dbReference type="NCBI Taxonomy" id="2448454"/>
    <lineage>
        <taxon>Eukaryota</taxon>
        <taxon>Viridiplantae</taxon>
        <taxon>Streptophyta</taxon>
        <taxon>Embryophyta</taxon>
        <taxon>Tracheophyta</taxon>
        <taxon>Spermatophyta</taxon>
        <taxon>Magnoliopsida</taxon>
        <taxon>eudicotyledons</taxon>
        <taxon>Gunneridae</taxon>
        <taxon>Pentapetalae</taxon>
        <taxon>rosids</taxon>
        <taxon>fabids</taxon>
        <taxon>Rosales</taxon>
        <taxon>Rosaceae</taxon>
        <taxon>Amygdaloideae</taxon>
        <taxon>Maleae</taxon>
        <taxon>Pyrus</taxon>
    </lineage>
</organism>
<keyword evidence="1" id="KW-1133">Transmembrane helix</keyword>
<keyword evidence="1" id="KW-0812">Transmembrane</keyword>
<keyword evidence="1" id="KW-0472">Membrane</keyword>
<keyword evidence="3" id="KW-1185">Reference proteome</keyword>
<feature type="transmembrane region" description="Helical" evidence="1">
    <location>
        <begin position="15"/>
        <end position="33"/>
    </location>
</feature>
<reference evidence="2 3" key="1">
    <citation type="submission" date="2019-09" db="EMBL/GenBank/DDBJ databases">
        <authorList>
            <person name="Ou C."/>
        </authorList>
    </citation>
    <scope>NUCLEOTIDE SEQUENCE [LARGE SCALE GENOMIC DNA]</scope>
    <source>
        <strain evidence="2">S2</strain>
        <tissue evidence="2">Leaf</tissue>
    </source>
</reference>
<reference evidence="3" key="2">
    <citation type="submission" date="2019-10" db="EMBL/GenBank/DDBJ databases">
        <title>A de novo genome assembly of a pear dwarfing rootstock.</title>
        <authorList>
            <person name="Wang F."/>
            <person name="Wang J."/>
            <person name="Li S."/>
            <person name="Zhang Y."/>
            <person name="Fang M."/>
            <person name="Ma L."/>
            <person name="Zhao Y."/>
            <person name="Jiang S."/>
        </authorList>
    </citation>
    <scope>NUCLEOTIDE SEQUENCE [LARGE SCALE GENOMIC DNA]</scope>
</reference>
<gene>
    <name evidence="2" type="ORF">D8674_001436</name>
</gene>
<evidence type="ECO:0000313" key="3">
    <source>
        <dbReference type="Proteomes" id="UP000327157"/>
    </source>
</evidence>
<sequence length="159" mass="18242">MSKTESPDIENTGGGVQLFLFVLFAGMFVLVMSRRHTELYKVPEFGGGVLLFLFVLFTCIFSEFTVVGADVSQFNYTKVNHTLSYNLTLNITLTNPNNIIYFQLSDIQVIAPYQNNRVGLVTLMNGFGLQHWHGDCFPRKGWYNMWRGHLQSKASFYEY</sequence>
<comment type="caution">
    <text evidence="2">The sequence shown here is derived from an EMBL/GenBank/DDBJ whole genome shotgun (WGS) entry which is preliminary data.</text>
</comment>
<dbReference type="Proteomes" id="UP000327157">
    <property type="component" value="Chromosome 1"/>
</dbReference>
<dbReference type="AlphaFoldDB" id="A0A5N5F692"/>
<reference evidence="2 3" key="3">
    <citation type="submission" date="2019-11" db="EMBL/GenBank/DDBJ databases">
        <title>A de novo genome assembly of a pear dwarfing rootstock.</title>
        <authorList>
            <person name="Wang F."/>
            <person name="Wang J."/>
            <person name="Li S."/>
            <person name="Zhang Y."/>
            <person name="Fang M."/>
            <person name="Ma L."/>
            <person name="Zhao Y."/>
            <person name="Jiang S."/>
        </authorList>
    </citation>
    <scope>NUCLEOTIDE SEQUENCE [LARGE SCALE GENOMIC DNA]</scope>
    <source>
        <strain evidence="2">S2</strain>
        <tissue evidence="2">Leaf</tissue>
    </source>
</reference>
<name>A0A5N5F692_9ROSA</name>
<proteinExistence type="predicted"/>
<protein>
    <submittedName>
        <fullName evidence="2">Protein YLS9-like</fullName>
    </submittedName>
</protein>
<evidence type="ECO:0000256" key="1">
    <source>
        <dbReference type="SAM" id="Phobius"/>
    </source>
</evidence>
<evidence type="ECO:0000313" key="2">
    <source>
        <dbReference type="EMBL" id="KAB2598516.1"/>
    </source>
</evidence>